<reference evidence="1" key="1">
    <citation type="submission" date="2023-07" db="EMBL/GenBank/DDBJ databases">
        <authorList>
            <person name="Stuckert A."/>
        </authorList>
    </citation>
    <scope>NUCLEOTIDE SEQUENCE</scope>
</reference>
<keyword evidence="2" id="KW-1185">Reference proteome</keyword>
<organism evidence="1 2">
    <name type="scientific">Ranitomeya imitator</name>
    <name type="common">mimic poison frog</name>
    <dbReference type="NCBI Taxonomy" id="111125"/>
    <lineage>
        <taxon>Eukaryota</taxon>
        <taxon>Metazoa</taxon>
        <taxon>Chordata</taxon>
        <taxon>Craniata</taxon>
        <taxon>Vertebrata</taxon>
        <taxon>Euteleostomi</taxon>
        <taxon>Amphibia</taxon>
        <taxon>Batrachia</taxon>
        <taxon>Anura</taxon>
        <taxon>Neobatrachia</taxon>
        <taxon>Hyloidea</taxon>
        <taxon>Dendrobatidae</taxon>
        <taxon>Dendrobatinae</taxon>
        <taxon>Ranitomeya</taxon>
    </lineage>
</organism>
<comment type="caution">
    <text evidence="1">The sequence shown here is derived from an EMBL/GenBank/DDBJ whole genome shotgun (WGS) entry which is preliminary data.</text>
</comment>
<proteinExistence type="predicted"/>
<protein>
    <submittedName>
        <fullName evidence="1">Uncharacterized protein</fullName>
    </submittedName>
</protein>
<name>A0ABN9L5A2_9NEOB</name>
<gene>
    <name evidence="1" type="ORF">RIMI_LOCUS5042960</name>
</gene>
<dbReference type="EMBL" id="CAUEEQ010008440">
    <property type="protein sequence ID" value="CAJ0932352.1"/>
    <property type="molecule type" value="Genomic_DNA"/>
</dbReference>
<dbReference type="Proteomes" id="UP001176940">
    <property type="component" value="Unassembled WGS sequence"/>
</dbReference>
<sequence>MPTVTNELGTIDVFVNLVSNEILEFEKKKKRNVHNLTKKEMEGLRELERDNERIIKPSEKEDTTYEKFDHNPTDQYHRELKELVMEAYRKKVINADERDFLIPTYPTTAMFYCLPKIHKGVASPPVREAMPQR</sequence>
<evidence type="ECO:0000313" key="1">
    <source>
        <dbReference type="EMBL" id="CAJ0932352.1"/>
    </source>
</evidence>
<accession>A0ABN9L5A2</accession>
<evidence type="ECO:0000313" key="2">
    <source>
        <dbReference type="Proteomes" id="UP001176940"/>
    </source>
</evidence>